<accession>A0A362X7G4</accession>
<protein>
    <submittedName>
        <fullName evidence="1">Uncharacterized protein</fullName>
    </submittedName>
</protein>
<evidence type="ECO:0000313" key="2">
    <source>
        <dbReference type="Proteomes" id="UP000251545"/>
    </source>
</evidence>
<dbReference type="AlphaFoldDB" id="A0A362X7G4"/>
<gene>
    <name evidence="1" type="ORF">CLV33_1182</name>
</gene>
<comment type="caution">
    <text evidence="1">The sequence shown here is derived from an EMBL/GenBank/DDBJ whole genome shotgun (WGS) entry which is preliminary data.</text>
</comment>
<dbReference type="Proteomes" id="UP000251545">
    <property type="component" value="Unassembled WGS sequence"/>
</dbReference>
<dbReference type="RefSeq" id="WP_146109766.1">
    <property type="nucleotide sequence ID" value="NZ_PVEO01000018.1"/>
</dbReference>
<proteinExistence type="predicted"/>
<sequence>MTLILIFIGVSFGFKAQTSEFSFTDKYGNEITIENTEMIPELIDVEFLKNNLNGTHFTFKLKEDSELKFEYRIAEFVRINKTEYRLRISQKPKSDKAVDIIRYVGNSNYRMKLKKTKSGIELEKVEFMYAEI</sequence>
<dbReference type="EMBL" id="PVEO01000018">
    <property type="protein sequence ID" value="PQV44723.1"/>
    <property type="molecule type" value="Genomic_DNA"/>
</dbReference>
<organism evidence="1 2">
    <name type="scientific">Jejuia pallidilutea</name>
    <dbReference type="NCBI Taxonomy" id="504487"/>
    <lineage>
        <taxon>Bacteria</taxon>
        <taxon>Pseudomonadati</taxon>
        <taxon>Bacteroidota</taxon>
        <taxon>Flavobacteriia</taxon>
        <taxon>Flavobacteriales</taxon>
        <taxon>Flavobacteriaceae</taxon>
        <taxon>Jejuia</taxon>
    </lineage>
</organism>
<name>A0A362X7G4_9FLAO</name>
<evidence type="ECO:0000313" key="1">
    <source>
        <dbReference type="EMBL" id="PQV44723.1"/>
    </source>
</evidence>
<reference evidence="1 2" key="1">
    <citation type="submission" date="2018-02" db="EMBL/GenBank/DDBJ databases">
        <title>Genomic Encyclopedia of Archaeal and Bacterial Type Strains, Phase II (KMG-II): from individual species to whole genera.</title>
        <authorList>
            <person name="Goeker M."/>
        </authorList>
    </citation>
    <scope>NUCLEOTIDE SEQUENCE [LARGE SCALE GENOMIC DNA]</scope>
    <source>
        <strain evidence="1 2">DSM 21165</strain>
    </source>
</reference>